<feature type="compositionally biased region" description="Polar residues" evidence="1">
    <location>
        <begin position="51"/>
        <end position="60"/>
    </location>
</feature>
<feature type="region of interest" description="Disordered" evidence="1">
    <location>
        <begin position="47"/>
        <end position="111"/>
    </location>
</feature>
<protein>
    <submittedName>
        <fullName evidence="2">Uncharacterized protein</fullName>
    </submittedName>
</protein>
<evidence type="ECO:0000313" key="2">
    <source>
        <dbReference type="EMBL" id="KAJ8932397.1"/>
    </source>
</evidence>
<comment type="caution">
    <text evidence="2">The sequence shown here is derived from an EMBL/GenBank/DDBJ whole genome shotgun (WGS) entry which is preliminary data.</text>
</comment>
<organism evidence="2 3">
    <name type="scientific">Rhamnusium bicolor</name>
    <dbReference type="NCBI Taxonomy" id="1586634"/>
    <lineage>
        <taxon>Eukaryota</taxon>
        <taxon>Metazoa</taxon>
        <taxon>Ecdysozoa</taxon>
        <taxon>Arthropoda</taxon>
        <taxon>Hexapoda</taxon>
        <taxon>Insecta</taxon>
        <taxon>Pterygota</taxon>
        <taxon>Neoptera</taxon>
        <taxon>Endopterygota</taxon>
        <taxon>Coleoptera</taxon>
        <taxon>Polyphaga</taxon>
        <taxon>Cucujiformia</taxon>
        <taxon>Chrysomeloidea</taxon>
        <taxon>Cerambycidae</taxon>
        <taxon>Lepturinae</taxon>
        <taxon>Rhagiini</taxon>
        <taxon>Rhamnusium</taxon>
    </lineage>
</organism>
<feature type="region of interest" description="Disordered" evidence="1">
    <location>
        <begin position="1"/>
        <end position="22"/>
    </location>
</feature>
<evidence type="ECO:0000256" key="1">
    <source>
        <dbReference type="SAM" id="MobiDB-lite"/>
    </source>
</evidence>
<sequence>MSNSINSDYNNKAISHDSPSSVIHVENYDDDHNLRRGSSQITIVDPYHPSLQRTAASRRSSGADPFARRTSGDTYGNYEDQFLPASRKPSVVEVSPRRTSVRHSPSPPDYNEDILEEAAELEDDFHVKKSVSFEEDEDEKEQRPQITAQQRWLWAYNKIIMQLNVSNCIFFYF</sequence>
<name>A0AAV8X1W5_9CUCU</name>
<keyword evidence="3" id="KW-1185">Reference proteome</keyword>
<feature type="compositionally biased region" description="Polar residues" evidence="1">
    <location>
        <begin position="1"/>
        <end position="21"/>
    </location>
</feature>
<reference evidence="2" key="1">
    <citation type="journal article" date="2023" name="Insect Mol. Biol.">
        <title>Genome sequencing provides insights into the evolution of gene families encoding plant cell wall-degrading enzymes in longhorned beetles.</title>
        <authorList>
            <person name="Shin N.R."/>
            <person name="Okamura Y."/>
            <person name="Kirsch R."/>
            <person name="Pauchet Y."/>
        </authorList>
    </citation>
    <scope>NUCLEOTIDE SEQUENCE</scope>
    <source>
        <strain evidence="2">RBIC_L_NR</strain>
    </source>
</reference>
<evidence type="ECO:0000313" key="3">
    <source>
        <dbReference type="Proteomes" id="UP001162156"/>
    </source>
</evidence>
<dbReference type="Proteomes" id="UP001162156">
    <property type="component" value="Unassembled WGS sequence"/>
</dbReference>
<dbReference type="AlphaFoldDB" id="A0AAV8X1W5"/>
<proteinExistence type="predicted"/>
<accession>A0AAV8X1W5</accession>
<dbReference type="EMBL" id="JANEYF010004051">
    <property type="protein sequence ID" value="KAJ8932397.1"/>
    <property type="molecule type" value="Genomic_DNA"/>
</dbReference>
<gene>
    <name evidence="2" type="ORF">NQ314_014691</name>
</gene>